<comment type="caution">
    <text evidence="1">The sequence shown here is derived from an EMBL/GenBank/DDBJ whole genome shotgun (WGS) entry which is preliminary data.</text>
</comment>
<sequence length="98" mass="10952">MSGETCWSLIWYSPTKGKEGRMVPLLIRFRTCNPSKFSKLVLASTLDPFHDLVGVIEDFAKGLCRICSCALLEKGKKGIGNSVEISLRRQVKSEKSLF</sequence>
<gene>
    <name evidence="1" type="ORF">D5086_020227</name>
</gene>
<protein>
    <submittedName>
        <fullName evidence="1">Uncharacterized protein</fullName>
    </submittedName>
</protein>
<evidence type="ECO:0000313" key="2">
    <source>
        <dbReference type="Proteomes" id="UP000309997"/>
    </source>
</evidence>
<reference evidence="1 2" key="1">
    <citation type="journal article" date="2024" name="Plant Biotechnol. J.">
        <title>Genome and CRISPR/Cas9 system of a widespread forest tree (Populus alba) in the world.</title>
        <authorList>
            <person name="Liu Y.J."/>
            <person name="Jiang P.F."/>
            <person name="Han X.M."/>
            <person name="Li X.Y."/>
            <person name="Wang H.M."/>
            <person name="Wang Y.J."/>
            <person name="Wang X.X."/>
            <person name="Zeng Q.Y."/>
        </authorList>
    </citation>
    <scope>NUCLEOTIDE SEQUENCE [LARGE SCALE GENOMIC DNA]</scope>
    <source>
        <strain evidence="2">cv. PAL-ZL1</strain>
    </source>
</reference>
<accession>A0ACC4BJF3</accession>
<proteinExistence type="predicted"/>
<dbReference type="Proteomes" id="UP000309997">
    <property type="component" value="Unassembled WGS sequence"/>
</dbReference>
<dbReference type="EMBL" id="RCHU02000010">
    <property type="protein sequence ID" value="KAL3578723.1"/>
    <property type="molecule type" value="Genomic_DNA"/>
</dbReference>
<keyword evidence="2" id="KW-1185">Reference proteome</keyword>
<organism evidence="1 2">
    <name type="scientific">Populus alba</name>
    <name type="common">White poplar</name>
    <dbReference type="NCBI Taxonomy" id="43335"/>
    <lineage>
        <taxon>Eukaryota</taxon>
        <taxon>Viridiplantae</taxon>
        <taxon>Streptophyta</taxon>
        <taxon>Embryophyta</taxon>
        <taxon>Tracheophyta</taxon>
        <taxon>Spermatophyta</taxon>
        <taxon>Magnoliopsida</taxon>
        <taxon>eudicotyledons</taxon>
        <taxon>Gunneridae</taxon>
        <taxon>Pentapetalae</taxon>
        <taxon>rosids</taxon>
        <taxon>fabids</taxon>
        <taxon>Malpighiales</taxon>
        <taxon>Salicaceae</taxon>
        <taxon>Saliceae</taxon>
        <taxon>Populus</taxon>
    </lineage>
</organism>
<evidence type="ECO:0000313" key="1">
    <source>
        <dbReference type="EMBL" id="KAL3578723.1"/>
    </source>
</evidence>
<name>A0ACC4BJF3_POPAL</name>